<reference evidence="1" key="1">
    <citation type="submission" date="2014-09" db="EMBL/GenBank/DDBJ databases">
        <authorList>
            <person name="Magalhaes I.L.F."/>
            <person name="Oliveira U."/>
            <person name="Santos F.R."/>
            <person name="Vidigal T.H.D.A."/>
            <person name="Brescovit A.D."/>
            <person name="Santos A.J."/>
        </authorList>
    </citation>
    <scope>NUCLEOTIDE SEQUENCE</scope>
    <source>
        <tissue evidence="1">Shoot tissue taken approximately 20 cm above the soil surface</tissue>
    </source>
</reference>
<name>A0A0A9H6K7_ARUDO</name>
<dbReference type="EMBL" id="GBRH01166467">
    <property type="protein sequence ID" value="JAE31429.1"/>
    <property type="molecule type" value="Transcribed_RNA"/>
</dbReference>
<protein>
    <submittedName>
        <fullName evidence="1">Uncharacterized protein</fullName>
    </submittedName>
</protein>
<accession>A0A0A9H6K7</accession>
<dbReference type="AlphaFoldDB" id="A0A0A9H6K7"/>
<reference evidence="1" key="2">
    <citation type="journal article" date="2015" name="Data Brief">
        <title>Shoot transcriptome of the giant reed, Arundo donax.</title>
        <authorList>
            <person name="Barrero R.A."/>
            <person name="Guerrero F.D."/>
            <person name="Moolhuijzen P."/>
            <person name="Goolsby J.A."/>
            <person name="Tidwell J."/>
            <person name="Bellgard S.E."/>
            <person name="Bellgard M.I."/>
        </authorList>
    </citation>
    <scope>NUCLEOTIDE SEQUENCE</scope>
    <source>
        <tissue evidence="1">Shoot tissue taken approximately 20 cm above the soil surface</tissue>
    </source>
</reference>
<evidence type="ECO:0000313" key="1">
    <source>
        <dbReference type="EMBL" id="JAE31429.1"/>
    </source>
</evidence>
<proteinExistence type="predicted"/>
<organism evidence="1">
    <name type="scientific">Arundo donax</name>
    <name type="common">Giant reed</name>
    <name type="synonym">Donax arundinaceus</name>
    <dbReference type="NCBI Taxonomy" id="35708"/>
    <lineage>
        <taxon>Eukaryota</taxon>
        <taxon>Viridiplantae</taxon>
        <taxon>Streptophyta</taxon>
        <taxon>Embryophyta</taxon>
        <taxon>Tracheophyta</taxon>
        <taxon>Spermatophyta</taxon>
        <taxon>Magnoliopsida</taxon>
        <taxon>Liliopsida</taxon>
        <taxon>Poales</taxon>
        <taxon>Poaceae</taxon>
        <taxon>PACMAD clade</taxon>
        <taxon>Arundinoideae</taxon>
        <taxon>Arundineae</taxon>
        <taxon>Arundo</taxon>
    </lineage>
</organism>
<sequence length="68" mass="8041">MEQHLKVRYQKVMLASYSARNNFDPSYIANRLLGICINRMTMITGPYSLFLNLNCNAYRYSDTYKHLN</sequence>